<dbReference type="AlphaFoldDB" id="G9ZF76"/>
<accession>G9ZF76</accession>
<reference evidence="1 2" key="1">
    <citation type="submission" date="2011-08" db="EMBL/GenBank/DDBJ databases">
        <authorList>
            <person name="Weinstock G."/>
            <person name="Sodergren E."/>
            <person name="Clifton S."/>
            <person name="Fulton L."/>
            <person name="Fulton B."/>
            <person name="Courtney L."/>
            <person name="Fronick C."/>
            <person name="Harrison M."/>
            <person name="Strong C."/>
            <person name="Farmer C."/>
            <person name="Delahaunty K."/>
            <person name="Markovic C."/>
            <person name="Hall O."/>
            <person name="Minx P."/>
            <person name="Tomlinson C."/>
            <person name="Mitreva M."/>
            <person name="Hou S."/>
            <person name="Chen J."/>
            <person name="Wollam A."/>
            <person name="Pepin K.H."/>
            <person name="Johnson M."/>
            <person name="Bhonagiri V."/>
            <person name="Zhang X."/>
            <person name="Suruliraj S."/>
            <person name="Warren W."/>
            <person name="Chinwalla A."/>
            <person name="Mardis E.R."/>
            <person name="Wilson R.K."/>
        </authorList>
    </citation>
    <scope>NUCLEOTIDE SEQUENCE [LARGE SCALE GENOMIC DNA]</scope>
    <source>
        <strain evidence="1 2">F0432</strain>
    </source>
</reference>
<proteinExistence type="predicted"/>
<dbReference type="STRING" id="797473.HMPREF9080_01377"/>
<sequence>MNVAIVSRSIDNLFPLAAVNIAVSTAACPHLAACRPSGGTMRGLTLCNVMRTVIRP</sequence>
<dbReference type="RefSeq" id="WP_006985388.1">
    <property type="nucleotide sequence ID" value="NZ_JH417921.1"/>
</dbReference>
<name>G9ZF76_9GAMM</name>
<protein>
    <submittedName>
        <fullName evidence="1">Uncharacterized protein</fullName>
    </submittedName>
</protein>
<dbReference type="Proteomes" id="UP000004750">
    <property type="component" value="Unassembled WGS sequence"/>
</dbReference>
<organism evidence="1 2">
    <name type="scientific">Cardiobacterium valvarum F0432</name>
    <dbReference type="NCBI Taxonomy" id="797473"/>
    <lineage>
        <taxon>Bacteria</taxon>
        <taxon>Pseudomonadati</taxon>
        <taxon>Pseudomonadota</taxon>
        <taxon>Gammaproteobacteria</taxon>
        <taxon>Cardiobacteriales</taxon>
        <taxon>Cardiobacteriaceae</taxon>
        <taxon>Cardiobacterium</taxon>
    </lineage>
</organism>
<evidence type="ECO:0000313" key="2">
    <source>
        <dbReference type="Proteomes" id="UP000004750"/>
    </source>
</evidence>
<evidence type="ECO:0000313" key="1">
    <source>
        <dbReference type="EMBL" id="EHM54130.1"/>
    </source>
</evidence>
<dbReference type="HOGENOM" id="CLU_3005690_0_0_6"/>
<gene>
    <name evidence="1" type="ORF">HMPREF9080_01377</name>
</gene>
<comment type="caution">
    <text evidence="1">The sequence shown here is derived from an EMBL/GenBank/DDBJ whole genome shotgun (WGS) entry which is preliminary data.</text>
</comment>
<dbReference type="EMBL" id="AGCM01000076">
    <property type="protein sequence ID" value="EHM54130.1"/>
    <property type="molecule type" value="Genomic_DNA"/>
</dbReference>